<evidence type="ECO:0008006" key="9">
    <source>
        <dbReference type="Google" id="ProtNLM"/>
    </source>
</evidence>
<dbReference type="PANTHER" id="PTHR31465:SF9">
    <property type="entry name" value="SPHINGOID LONG-CHAIN BASE TRANSPORTER RSB1"/>
    <property type="match status" value="1"/>
</dbReference>
<accession>A0ABR0EKK4</accession>
<feature type="transmembrane region" description="Helical" evidence="6">
    <location>
        <begin position="186"/>
        <end position="211"/>
    </location>
</feature>
<gene>
    <name evidence="7" type="ORF">PRZ48_007908</name>
</gene>
<evidence type="ECO:0000256" key="1">
    <source>
        <dbReference type="ARBA" id="ARBA00004141"/>
    </source>
</evidence>
<dbReference type="Proteomes" id="UP001305779">
    <property type="component" value="Unassembled WGS sequence"/>
</dbReference>
<name>A0ABR0EKK4_ZASCE</name>
<evidence type="ECO:0000256" key="3">
    <source>
        <dbReference type="ARBA" id="ARBA00022989"/>
    </source>
</evidence>
<feature type="transmembrane region" description="Helical" evidence="6">
    <location>
        <begin position="110"/>
        <end position="130"/>
    </location>
</feature>
<evidence type="ECO:0000313" key="8">
    <source>
        <dbReference type="Proteomes" id="UP001305779"/>
    </source>
</evidence>
<dbReference type="PANTHER" id="PTHR31465">
    <property type="entry name" value="PROTEIN RTA1-RELATED"/>
    <property type="match status" value="1"/>
</dbReference>
<proteinExistence type="predicted"/>
<dbReference type="InterPro" id="IPR007568">
    <property type="entry name" value="RTA1"/>
</dbReference>
<keyword evidence="3 6" id="KW-1133">Transmembrane helix</keyword>
<evidence type="ECO:0000256" key="2">
    <source>
        <dbReference type="ARBA" id="ARBA00022692"/>
    </source>
</evidence>
<evidence type="ECO:0000256" key="5">
    <source>
        <dbReference type="SAM" id="MobiDB-lite"/>
    </source>
</evidence>
<sequence>MAMNVTEGTDGTLYYTAPSGLVYAAGGDNVNCTISTCPVELSVYGYRASLPFSILVIVLYAIVAIIQLWLGIRYRVWGFMSCMLLGCITEIIGYVGRIMMWDNPWMDSGFIMQIVLITIAPVFFAAAIYVMIYQIANYISPSSSRFPPSLFYWIFIPCDIISLILQAAGGAMSATSNGGNQAGVNIALAGLAFQVFTLVAFIVAVFDYMWLSRRVWRNMELGWRFKSYFDEIEGGPTLTILQRVYELSEGYSRDSEALRDQPLFIALEGASIPKLTSNSMVIAAAWCLVGAHPGFVFHSRSHPSPRKESNPASESEESKA</sequence>
<keyword evidence="8" id="KW-1185">Reference proteome</keyword>
<comment type="caution">
    <text evidence="7">The sequence shown here is derived from an EMBL/GenBank/DDBJ whole genome shotgun (WGS) entry which is preliminary data.</text>
</comment>
<keyword evidence="2 6" id="KW-0812">Transmembrane</keyword>
<organism evidence="7 8">
    <name type="scientific">Zasmidium cellare</name>
    <name type="common">Wine cellar mold</name>
    <name type="synonym">Racodium cellare</name>
    <dbReference type="NCBI Taxonomy" id="395010"/>
    <lineage>
        <taxon>Eukaryota</taxon>
        <taxon>Fungi</taxon>
        <taxon>Dikarya</taxon>
        <taxon>Ascomycota</taxon>
        <taxon>Pezizomycotina</taxon>
        <taxon>Dothideomycetes</taxon>
        <taxon>Dothideomycetidae</taxon>
        <taxon>Mycosphaerellales</taxon>
        <taxon>Mycosphaerellaceae</taxon>
        <taxon>Zasmidium</taxon>
    </lineage>
</organism>
<keyword evidence="4 6" id="KW-0472">Membrane</keyword>
<feature type="region of interest" description="Disordered" evidence="5">
    <location>
        <begin position="300"/>
        <end position="320"/>
    </location>
</feature>
<evidence type="ECO:0000256" key="6">
    <source>
        <dbReference type="SAM" id="Phobius"/>
    </source>
</evidence>
<comment type="subcellular location">
    <subcellularLocation>
        <location evidence="1">Membrane</location>
        <topology evidence="1">Multi-pass membrane protein</topology>
    </subcellularLocation>
</comment>
<protein>
    <recommendedName>
        <fullName evidence="9">Parasitic phase-specific protein PSP-1</fullName>
    </recommendedName>
</protein>
<feature type="transmembrane region" description="Helical" evidence="6">
    <location>
        <begin position="77"/>
        <end position="98"/>
    </location>
</feature>
<feature type="transmembrane region" description="Helical" evidence="6">
    <location>
        <begin position="150"/>
        <end position="174"/>
    </location>
</feature>
<dbReference type="EMBL" id="JAXOVC010000005">
    <property type="protein sequence ID" value="KAK4502097.1"/>
    <property type="molecule type" value="Genomic_DNA"/>
</dbReference>
<evidence type="ECO:0000256" key="4">
    <source>
        <dbReference type="ARBA" id="ARBA00023136"/>
    </source>
</evidence>
<evidence type="ECO:0000313" key="7">
    <source>
        <dbReference type="EMBL" id="KAK4502097.1"/>
    </source>
</evidence>
<reference evidence="7 8" key="1">
    <citation type="journal article" date="2023" name="G3 (Bethesda)">
        <title>A chromosome-level genome assembly of Zasmidium syzygii isolated from banana leaves.</title>
        <authorList>
            <person name="van Westerhoven A.C."/>
            <person name="Mehrabi R."/>
            <person name="Talebi R."/>
            <person name="Steentjes M.B.F."/>
            <person name="Corcolon B."/>
            <person name="Chong P.A."/>
            <person name="Kema G.H.J."/>
            <person name="Seidl M.F."/>
        </authorList>
    </citation>
    <scope>NUCLEOTIDE SEQUENCE [LARGE SCALE GENOMIC DNA]</scope>
    <source>
        <strain evidence="7 8">P124</strain>
    </source>
</reference>
<dbReference type="Pfam" id="PF04479">
    <property type="entry name" value="RTA1"/>
    <property type="match status" value="1"/>
</dbReference>
<feature type="transmembrane region" description="Helical" evidence="6">
    <location>
        <begin position="50"/>
        <end position="70"/>
    </location>
</feature>